<organism evidence="2 3">
    <name type="scientific">Orbilia blumenaviensis</name>
    <dbReference type="NCBI Taxonomy" id="1796055"/>
    <lineage>
        <taxon>Eukaryota</taxon>
        <taxon>Fungi</taxon>
        <taxon>Dikarya</taxon>
        <taxon>Ascomycota</taxon>
        <taxon>Pezizomycotina</taxon>
        <taxon>Orbiliomycetes</taxon>
        <taxon>Orbiliales</taxon>
        <taxon>Orbiliaceae</taxon>
        <taxon>Orbilia</taxon>
    </lineage>
</organism>
<dbReference type="AlphaFoldDB" id="A0AAV9UNP5"/>
<keyword evidence="3" id="KW-1185">Reference proteome</keyword>
<accession>A0AAV9UNP5</accession>
<reference evidence="2 3" key="1">
    <citation type="submission" date="2019-10" db="EMBL/GenBank/DDBJ databases">
        <authorList>
            <person name="Palmer J.M."/>
        </authorList>
    </citation>
    <scope>NUCLEOTIDE SEQUENCE [LARGE SCALE GENOMIC DNA]</scope>
    <source>
        <strain evidence="2 3">TWF730</strain>
    </source>
</reference>
<dbReference type="Proteomes" id="UP001373714">
    <property type="component" value="Unassembled WGS sequence"/>
</dbReference>
<comment type="caution">
    <text evidence="2">The sequence shown here is derived from an EMBL/GenBank/DDBJ whole genome shotgun (WGS) entry which is preliminary data.</text>
</comment>
<proteinExistence type="predicted"/>
<name>A0AAV9UNP5_9PEZI</name>
<gene>
    <name evidence="2" type="ORF">TWF730_011328</name>
</gene>
<evidence type="ECO:0000313" key="2">
    <source>
        <dbReference type="EMBL" id="KAK6343739.1"/>
    </source>
</evidence>
<evidence type="ECO:0000256" key="1">
    <source>
        <dbReference type="SAM" id="MobiDB-lite"/>
    </source>
</evidence>
<feature type="compositionally biased region" description="Polar residues" evidence="1">
    <location>
        <begin position="1"/>
        <end position="10"/>
    </location>
</feature>
<feature type="region of interest" description="Disordered" evidence="1">
    <location>
        <begin position="1"/>
        <end position="34"/>
    </location>
</feature>
<evidence type="ECO:0000313" key="3">
    <source>
        <dbReference type="Proteomes" id="UP001373714"/>
    </source>
</evidence>
<dbReference type="EMBL" id="JAVHNS010000009">
    <property type="protein sequence ID" value="KAK6343739.1"/>
    <property type="molecule type" value="Genomic_DNA"/>
</dbReference>
<protein>
    <submittedName>
        <fullName evidence="2">Uncharacterized protein</fullName>
    </submittedName>
</protein>
<sequence length="76" mass="8678">MTNPAKTSLENLRVKRRSMKPKPPQPKSRAEKSQPSFLALFRRLIPQSIVFVAMECPRSLNTSEEVAKPFLNNLLL</sequence>